<proteinExistence type="predicted"/>
<dbReference type="Proteomes" id="UP001476798">
    <property type="component" value="Unassembled WGS sequence"/>
</dbReference>
<accession>A0ABV0NN75</accession>
<keyword evidence="2" id="KW-1185">Reference proteome</keyword>
<organism evidence="1 2">
    <name type="scientific">Goodea atripinnis</name>
    <dbReference type="NCBI Taxonomy" id="208336"/>
    <lineage>
        <taxon>Eukaryota</taxon>
        <taxon>Metazoa</taxon>
        <taxon>Chordata</taxon>
        <taxon>Craniata</taxon>
        <taxon>Vertebrata</taxon>
        <taxon>Euteleostomi</taxon>
        <taxon>Actinopterygii</taxon>
        <taxon>Neopterygii</taxon>
        <taxon>Teleostei</taxon>
        <taxon>Neoteleostei</taxon>
        <taxon>Acanthomorphata</taxon>
        <taxon>Ovalentaria</taxon>
        <taxon>Atherinomorphae</taxon>
        <taxon>Cyprinodontiformes</taxon>
        <taxon>Goodeidae</taxon>
        <taxon>Goodea</taxon>
    </lineage>
</organism>
<dbReference type="EMBL" id="JAHRIO010043095">
    <property type="protein sequence ID" value="MEQ2172877.1"/>
    <property type="molecule type" value="Genomic_DNA"/>
</dbReference>
<comment type="caution">
    <text evidence="1">The sequence shown here is derived from an EMBL/GenBank/DDBJ whole genome shotgun (WGS) entry which is preliminary data.</text>
</comment>
<name>A0ABV0NN75_9TELE</name>
<gene>
    <name evidence="1" type="ORF">GOODEAATRI_025893</name>
</gene>
<sequence>MSLAERMKILKDKEEQWKGKGKGAANDSVQFTVAGRMAKKGASKTKSSTIEVTAEAEKEVMTLDDEETFGNFYKPVSPSTLLESSMVWTEEDLSEIQADTPKNLDAVYYFLCNFPFRLTSAVAEHKRAVRPARRNQGSRNPLRALAARNDLRQGYTEQRLNVASVETKRIQVERRAGDPEEDELYESGVVDSNGVYRLQGDKLVPHEDAWASIPSVSLLDSKEVTLFK</sequence>
<protein>
    <submittedName>
        <fullName evidence="1">Uncharacterized protein</fullName>
    </submittedName>
</protein>
<evidence type="ECO:0000313" key="2">
    <source>
        <dbReference type="Proteomes" id="UP001476798"/>
    </source>
</evidence>
<reference evidence="1 2" key="1">
    <citation type="submission" date="2021-06" db="EMBL/GenBank/DDBJ databases">
        <authorList>
            <person name="Palmer J.M."/>
        </authorList>
    </citation>
    <scope>NUCLEOTIDE SEQUENCE [LARGE SCALE GENOMIC DNA]</scope>
    <source>
        <strain evidence="1 2">GA_2019</strain>
        <tissue evidence="1">Muscle</tissue>
    </source>
</reference>
<evidence type="ECO:0000313" key="1">
    <source>
        <dbReference type="EMBL" id="MEQ2172877.1"/>
    </source>
</evidence>